<dbReference type="AlphaFoldDB" id="A0A5B0NKY1"/>
<evidence type="ECO:0000256" key="1">
    <source>
        <dbReference type="ARBA" id="ARBA00013184"/>
    </source>
</evidence>
<dbReference type="InterPro" id="IPR045141">
    <property type="entry name" value="NAA60-like"/>
</dbReference>
<evidence type="ECO:0000259" key="12">
    <source>
        <dbReference type="PROSITE" id="PS51186"/>
    </source>
</evidence>
<dbReference type="PANTHER" id="PTHR14744">
    <property type="entry name" value="N-ALPHA-ACETYLTRANSFERASE 60"/>
    <property type="match status" value="1"/>
</dbReference>
<accession>A0A5B0NKY1</accession>
<dbReference type="GO" id="GO:0007059">
    <property type="term" value="P:chromosome segregation"/>
    <property type="evidence" value="ECO:0007669"/>
    <property type="project" value="UniProtKB-KW"/>
</dbReference>
<reference evidence="13 14" key="1">
    <citation type="submission" date="2019-05" db="EMBL/GenBank/DDBJ databases">
        <title>Emergence of the Ug99 lineage of the wheat stem rust pathogen through somatic hybridization.</title>
        <authorList>
            <person name="Li F."/>
            <person name="Upadhyaya N.M."/>
            <person name="Sperschneider J."/>
            <person name="Matny O."/>
            <person name="Nguyen-Phuc H."/>
            <person name="Mago R."/>
            <person name="Raley C."/>
            <person name="Miller M.E."/>
            <person name="Silverstein K.A.T."/>
            <person name="Henningsen E."/>
            <person name="Hirsch C.D."/>
            <person name="Visser B."/>
            <person name="Pretorius Z.A."/>
            <person name="Steffenson B.J."/>
            <person name="Schwessinger B."/>
            <person name="Dodds P.N."/>
            <person name="Figueroa M."/>
        </authorList>
    </citation>
    <scope>NUCLEOTIDE SEQUENCE [LARGE SCALE GENOMIC DNA]</scope>
    <source>
        <strain evidence="13">21-0</strain>
    </source>
</reference>
<protein>
    <recommendedName>
        <fullName evidence="8">N-alpha-acetyltransferase 60</fullName>
        <ecNumber evidence="7">2.3.1.259</ecNumber>
        <ecNumber evidence="1">2.3.1.48</ecNumber>
    </recommendedName>
</protein>
<gene>
    <name evidence="13" type="ORF">PGT21_011672</name>
</gene>
<feature type="domain" description="N-acetyltransferase" evidence="12">
    <location>
        <begin position="157"/>
        <end position="368"/>
    </location>
</feature>
<dbReference type="InterPro" id="IPR016181">
    <property type="entry name" value="Acyl_CoA_acyltransferase"/>
</dbReference>
<dbReference type="GO" id="GO:0120518">
    <property type="term" value="F:protein N-terminal-methionine acetyltransferase activity"/>
    <property type="evidence" value="ECO:0007669"/>
    <property type="project" value="UniProtKB-EC"/>
</dbReference>
<dbReference type="EC" id="2.3.1.48" evidence="1"/>
<dbReference type="SUPFAM" id="SSF55729">
    <property type="entry name" value="Acyl-CoA N-acyltransferases (Nat)"/>
    <property type="match status" value="1"/>
</dbReference>
<dbReference type="Pfam" id="PF00583">
    <property type="entry name" value="Acetyltransf_1"/>
    <property type="match status" value="1"/>
</dbReference>
<evidence type="ECO:0000256" key="8">
    <source>
        <dbReference type="ARBA" id="ARBA00026144"/>
    </source>
</evidence>
<keyword evidence="3" id="KW-0159">Chromosome partition</keyword>
<feature type="region of interest" description="Disordered" evidence="11">
    <location>
        <begin position="384"/>
        <end position="419"/>
    </location>
</feature>
<feature type="region of interest" description="Disordered" evidence="11">
    <location>
        <begin position="76"/>
        <end position="133"/>
    </location>
</feature>
<feature type="compositionally biased region" description="Low complexity" evidence="11">
    <location>
        <begin position="113"/>
        <end position="124"/>
    </location>
</feature>
<evidence type="ECO:0000313" key="13">
    <source>
        <dbReference type="EMBL" id="KAA1089252.1"/>
    </source>
</evidence>
<dbReference type="GO" id="GO:0000139">
    <property type="term" value="C:Golgi membrane"/>
    <property type="evidence" value="ECO:0007669"/>
    <property type="project" value="TreeGrafter"/>
</dbReference>
<evidence type="ECO:0000256" key="2">
    <source>
        <dbReference type="ARBA" id="ARBA00022679"/>
    </source>
</evidence>
<proteinExistence type="inferred from homology"/>
<evidence type="ECO:0000256" key="11">
    <source>
        <dbReference type="SAM" id="MobiDB-lite"/>
    </source>
</evidence>
<dbReference type="PROSITE" id="PS51186">
    <property type="entry name" value="GNAT"/>
    <property type="match status" value="1"/>
</dbReference>
<feature type="region of interest" description="Disordered" evidence="11">
    <location>
        <begin position="227"/>
        <end position="247"/>
    </location>
</feature>
<evidence type="ECO:0000313" key="14">
    <source>
        <dbReference type="Proteomes" id="UP000324748"/>
    </source>
</evidence>
<sequence>MPLGCWLSLVPTTDQVPCSSSPVSPSSSSSSSTTTTTSPTRSSDSYESTSSSTNSLTTPTSTTFHPSSCFIPFKKASTPHQQHKHDHHPTPNSFLKPMVLESPNSCRPRRNKPSPSSSSSSSPSLTSFHPLPLLENSHNQTSNLINNLNQKHTRSCFEVRSLQVCDIEKVRELHCATLPVTYPSSFFYNLLRSDSQEKISLVATLPSTSVQGYFEVLSSLGNHPASQLVSSSTHHGHLSHHHVTSPLSGRKPISLDVVGTITARIAPGPSGPSVRILTLCVSPSYRRFGVGRLLLDSLLKQIKNRFSRLLPLSNSPNQDRIIVNLHVQATNKVAYAFYLRAGFSPVCFKPAYYSDNKLKALDPALKKLSSSSSSSLSSLHKSSSLDFSSPLPPSTPSTHQQTLLSGPDPPSTTVTSDASDETVDVDAWFLELSLDRS</sequence>
<feature type="region of interest" description="Disordered" evidence="11">
    <location>
        <begin position="13"/>
        <end position="63"/>
    </location>
</feature>
<comment type="similarity">
    <text evidence="6">Belongs to the acetyltransferase family. NAA60 subfamily.</text>
</comment>
<dbReference type="GO" id="GO:0004402">
    <property type="term" value="F:histone acetyltransferase activity"/>
    <property type="evidence" value="ECO:0007669"/>
    <property type="project" value="TreeGrafter"/>
</dbReference>
<feature type="compositionally biased region" description="Low complexity" evidence="11">
    <location>
        <begin position="19"/>
        <end position="63"/>
    </location>
</feature>
<dbReference type="PANTHER" id="PTHR14744:SF15">
    <property type="entry name" value="N-ALPHA-ACETYLTRANSFERASE 60"/>
    <property type="match status" value="1"/>
</dbReference>
<keyword evidence="2" id="KW-0808">Transferase</keyword>
<name>A0A5B0NKY1_PUCGR</name>
<dbReference type="Proteomes" id="UP000324748">
    <property type="component" value="Unassembled WGS sequence"/>
</dbReference>
<dbReference type="InterPro" id="IPR000182">
    <property type="entry name" value="GNAT_dom"/>
</dbReference>
<comment type="catalytic activity">
    <reaction evidence="9">
        <text>L-lysyl-[protein] + acetyl-CoA = N(6)-acetyl-L-lysyl-[protein] + CoA + H(+)</text>
        <dbReference type="Rhea" id="RHEA:45948"/>
        <dbReference type="Rhea" id="RHEA-COMP:9752"/>
        <dbReference type="Rhea" id="RHEA-COMP:10731"/>
        <dbReference type="ChEBI" id="CHEBI:15378"/>
        <dbReference type="ChEBI" id="CHEBI:29969"/>
        <dbReference type="ChEBI" id="CHEBI:57287"/>
        <dbReference type="ChEBI" id="CHEBI:57288"/>
        <dbReference type="ChEBI" id="CHEBI:61930"/>
        <dbReference type="EC" id="2.3.1.48"/>
    </reaction>
</comment>
<evidence type="ECO:0000256" key="9">
    <source>
        <dbReference type="ARBA" id="ARBA00048017"/>
    </source>
</evidence>
<evidence type="ECO:0000256" key="10">
    <source>
        <dbReference type="ARBA" id="ARBA00048848"/>
    </source>
</evidence>
<keyword evidence="5" id="KW-0012">Acyltransferase</keyword>
<keyword evidence="4" id="KW-0156">Chromatin regulator</keyword>
<evidence type="ECO:0000256" key="5">
    <source>
        <dbReference type="ARBA" id="ARBA00023315"/>
    </source>
</evidence>
<keyword evidence="14" id="KW-1185">Reference proteome</keyword>
<organism evidence="13 14">
    <name type="scientific">Puccinia graminis f. sp. tritici</name>
    <dbReference type="NCBI Taxonomy" id="56615"/>
    <lineage>
        <taxon>Eukaryota</taxon>
        <taxon>Fungi</taxon>
        <taxon>Dikarya</taxon>
        <taxon>Basidiomycota</taxon>
        <taxon>Pucciniomycotina</taxon>
        <taxon>Pucciniomycetes</taxon>
        <taxon>Pucciniales</taxon>
        <taxon>Pucciniaceae</taxon>
        <taxon>Puccinia</taxon>
    </lineage>
</organism>
<comment type="catalytic activity">
    <reaction evidence="10">
        <text>N-terminal L-methionyl-[transmembrane protein] + acetyl-CoA = N-terminal N(alpha)-acetyl-L-methionyl-[transmembrane protein] + CoA + H(+)</text>
        <dbReference type="Rhea" id="RHEA:50604"/>
        <dbReference type="Rhea" id="RHEA-COMP:12745"/>
        <dbReference type="Rhea" id="RHEA-COMP:12746"/>
        <dbReference type="ChEBI" id="CHEBI:15378"/>
        <dbReference type="ChEBI" id="CHEBI:57287"/>
        <dbReference type="ChEBI" id="CHEBI:57288"/>
        <dbReference type="ChEBI" id="CHEBI:64731"/>
        <dbReference type="ChEBI" id="CHEBI:133414"/>
        <dbReference type="EC" id="2.3.1.259"/>
    </reaction>
</comment>
<dbReference type="EC" id="2.3.1.259" evidence="7"/>
<feature type="compositionally biased region" description="Basic residues" evidence="11">
    <location>
        <begin position="234"/>
        <end position="243"/>
    </location>
</feature>
<evidence type="ECO:0000256" key="6">
    <source>
        <dbReference type="ARBA" id="ARBA00025774"/>
    </source>
</evidence>
<dbReference type="CDD" id="cd04301">
    <property type="entry name" value="NAT_SF"/>
    <property type="match status" value="1"/>
</dbReference>
<evidence type="ECO:0000256" key="7">
    <source>
        <dbReference type="ARBA" id="ARBA00026111"/>
    </source>
</evidence>
<evidence type="ECO:0000256" key="3">
    <source>
        <dbReference type="ARBA" id="ARBA00022829"/>
    </source>
</evidence>
<comment type="caution">
    <text evidence="13">The sequence shown here is derived from an EMBL/GenBank/DDBJ whole genome shotgun (WGS) entry which is preliminary data.</text>
</comment>
<evidence type="ECO:0000256" key="4">
    <source>
        <dbReference type="ARBA" id="ARBA00022853"/>
    </source>
</evidence>
<dbReference type="EMBL" id="VSWC01000093">
    <property type="protein sequence ID" value="KAA1089252.1"/>
    <property type="molecule type" value="Genomic_DNA"/>
</dbReference>
<dbReference type="OrthoDB" id="47374at2759"/>
<dbReference type="Gene3D" id="3.40.630.30">
    <property type="match status" value="1"/>
</dbReference>